<dbReference type="EMBL" id="SELW01000166">
    <property type="protein sequence ID" value="TID30273.1"/>
    <property type="molecule type" value="Genomic_DNA"/>
</dbReference>
<accession>A0A4T0X4T7</accession>
<feature type="transmembrane region" description="Helical" evidence="11">
    <location>
        <begin position="248"/>
        <end position="276"/>
    </location>
</feature>
<dbReference type="Pfam" id="PF03798">
    <property type="entry name" value="TRAM_LAG1_CLN8"/>
    <property type="match status" value="1"/>
</dbReference>
<reference evidence="13 14" key="1">
    <citation type="journal article" date="2019" name="Front. Genet.">
        <title>Whole-Genome Sequencing of the Opportunistic Yeast Pathogen Candida inconspicua Uncovers Its Hybrid Origin.</title>
        <authorList>
            <person name="Mixao V."/>
            <person name="Hansen A.P."/>
            <person name="Saus E."/>
            <person name="Boekhout T."/>
            <person name="Lass-Florl C."/>
            <person name="Gabaldon T."/>
        </authorList>
    </citation>
    <scope>NUCLEOTIDE SEQUENCE [LARGE SCALE GENOMIC DNA]</scope>
    <source>
        <strain evidence="13 14">CBS 180</strain>
    </source>
</reference>
<keyword evidence="14" id="KW-1185">Reference proteome</keyword>
<feature type="transmembrane region" description="Helical" evidence="11">
    <location>
        <begin position="76"/>
        <end position="94"/>
    </location>
</feature>
<evidence type="ECO:0000259" key="12">
    <source>
        <dbReference type="PROSITE" id="PS50922"/>
    </source>
</evidence>
<dbReference type="OrthoDB" id="3053196at2759"/>
<sequence length="418" mass="49760">MSELTANRRSRRTSSVGKIELGDIAVPGIEASRSRSDTIKHTQQQIESLNKVSKDISDYDVLSKLITSISILCYKYIWIVPLSIILSLNLIYLLSNNYTETNPLHKFLRLSYQIPNTNPPLYEKGWNDFAFVAQMMIFFTFLREFMMQVILKPMARYLGIKGKSKIARFNEQTYAIFYYGITSPLGLYIMKQTPMWFFNTKEFYVNYPHLQHTWLFKFYYLFQAGFWSQQALVLLLRLEKPRKDFKELVFHHIVTILLVSLSYMFNYTWMGLAIYITMDVSDLFLGTSKTLNYLNHPLEMPFFIIFIFVWIYCRHYLNLKILWSVLTEYMTVGPTILDFKNQQYKCWISQPMVFTLIFALQLVNLYWLFLILRIMVRFLLYNVKKDERSDSESESDTELEVEKNQNQNEIEDKLKKEI</sequence>
<keyword evidence="4 9" id="KW-0812">Transmembrane</keyword>
<dbReference type="AlphaFoldDB" id="A0A4T0X4T7"/>
<feature type="transmembrane region" description="Helical" evidence="11">
    <location>
        <begin position="218"/>
        <end position="236"/>
    </location>
</feature>
<dbReference type="PANTHER" id="PTHR12560:SF11">
    <property type="entry name" value="CERAMIDE SYNTHASE LAC1-RELATED"/>
    <property type="match status" value="1"/>
</dbReference>
<dbReference type="GO" id="GO:0050291">
    <property type="term" value="F:sphingosine N-acyltransferase activity"/>
    <property type="evidence" value="ECO:0007669"/>
    <property type="project" value="InterPro"/>
</dbReference>
<comment type="similarity">
    <text evidence="2">Belongs to the sphingosine N-acyltransferase family.</text>
</comment>
<evidence type="ECO:0000313" key="13">
    <source>
        <dbReference type="EMBL" id="TID30273.1"/>
    </source>
</evidence>
<evidence type="ECO:0000256" key="1">
    <source>
        <dbReference type="ARBA" id="ARBA00004477"/>
    </source>
</evidence>
<feature type="transmembrane region" description="Helical" evidence="11">
    <location>
        <begin position="172"/>
        <end position="190"/>
    </location>
</feature>
<evidence type="ECO:0000256" key="3">
    <source>
        <dbReference type="ARBA" id="ARBA00022679"/>
    </source>
</evidence>
<gene>
    <name evidence="13" type="ORF">CANINC_001153</name>
</gene>
<organism evidence="13 14">
    <name type="scientific">Pichia inconspicua</name>
    <dbReference type="NCBI Taxonomy" id="52247"/>
    <lineage>
        <taxon>Eukaryota</taxon>
        <taxon>Fungi</taxon>
        <taxon>Dikarya</taxon>
        <taxon>Ascomycota</taxon>
        <taxon>Saccharomycotina</taxon>
        <taxon>Pichiomycetes</taxon>
        <taxon>Pichiales</taxon>
        <taxon>Pichiaceae</taxon>
        <taxon>Pichia</taxon>
    </lineage>
</organism>
<dbReference type="SMART" id="SM00724">
    <property type="entry name" value="TLC"/>
    <property type="match status" value="1"/>
</dbReference>
<evidence type="ECO:0000256" key="9">
    <source>
        <dbReference type="PROSITE-ProRule" id="PRU00205"/>
    </source>
</evidence>
<keyword evidence="6 11" id="KW-1133">Transmembrane helix</keyword>
<evidence type="ECO:0000256" key="4">
    <source>
        <dbReference type="ARBA" id="ARBA00022692"/>
    </source>
</evidence>
<feature type="transmembrane region" description="Helical" evidence="11">
    <location>
        <begin position="353"/>
        <end position="376"/>
    </location>
</feature>
<keyword evidence="8" id="KW-0325">Glycoprotein</keyword>
<evidence type="ECO:0000256" key="2">
    <source>
        <dbReference type="ARBA" id="ARBA00009808"/>
    </source>
</evidence>
<dbReference type="PIRSF" id="PIRSF005225">
    <property type="entry name" value="LAG1_LAC1"/>
    <property type="match status" value="1"/>
</dbReference>
<evidence type="ECO:0000256" key="8">
    <source>
        <dbReference type="ARBA" id="ARBA00023180"/>
    </source>
</evidence>
<protein>
    <recommendedName>
        <fullName evidence="12">TLC domain-containing protein</fullName>
    </recommendedName>
</protein>
<keyword evidence="7 9" id="KW-0472">Membrane</keyword>
<dbReference type="GO" id="GO:0046513">
    <property type="term" value="P:ceramide biosynthetic process"/>
    <property type="evidence" value="ECO:0007669"/>
    <property type="project" value="InterPro"/>
</dbReference>
<evidence type="ECO:0000256" key="5">
    <source>
        <dbReference type="ARBA" id="ARBA00022824"/>
    </source>
</evidence>
<name>A0A4T0X4T7_9ASCO</name>
<keyword evidence="5" id="KW-0256">Endoplasmic reticulum</keyword>
<evidence type="ECO:0000256" key="10">
    <source>
        <dbReference type="SAM" id="MobiDB-lite"/>
    </source>
</evidence>
<dbReference type="InterPro" id="IPR016439">
    <property type="entry name" value="Lag1/Lac1-like"/>
</dbReference>
<feature type="region of interest" description="Disordered" evidence="10">
    <location>
        <begin position="386"/>
        <end position="418"/>
    </location>
</feature>
<dbReference type="GO" id="GO:0005789">
    <property type="term" value="C:endoplasmic reticulum membrane"/>
    <property type="evidence" value="ECO:0007669"/>
    <property type="project" value="UniProtKB-SubCell"/>
</dbReference>
<feature type="transmembrane region" description="Helical" evidence="11">
    <location>
        <begin position="296"/>
        <end position="313"/>
    </location>
</feature>
<proteinExistence type="inferred from homology"/>
<evidence type="ECO:0000313" key="14">
    <source>
        <dbReference type="Proteomes" id="UP000307173"/>
    </source>
</evidence>
<evidence type="ECO:0000256" key="7">
    <source>
        <dbReference type="ARBA" id="ARBA00023136"/>
    </source>
</evidence>
<dbReference type="PROSITE" id="PS50922">
    <property type="entry name" value="TLC"/>
    <property type="match status" value="1"/>
</dbReference>
<dbReference type="Proteomes" id="UP000307173">
    <property type="component" value="Unassembled WGS sequence"/>
</dbReference>
<comment type="subcellular location">
    <subcellularLocation>
        <location evidence="1">Endoplasmic reticulum membrane</location>
        <topology evidence="1">Multi-pass membrane protein</topology>
    </subcellularLocation>
</comment>
<keyword evidence="3" id="KW-0808">Transferase</keyword>
<comment type="caution">
    <text evidence="13">The sequence shown here is derived from an EMBL/GenBank/DDBJ whole genome shotgun (WGS) entry which is preliminary data.</text>
</comment>
<feature type="domain" description="TLC" evidence="12">
    <location>
        <begin position="164"/>
        <end position="380"/>
    </location>
</feature>
<dbReference type="PANTHER" id="PTHR12560">
    <property type="entry name" value="LONGEVITY ASSURANCE FACTOR 1 LAG1"/>
    <property type="match status" value="1"/>
</dbReference>
<dbReference type="STRING" id="52247.A0A4T0X4T7"/>
<dbReference type="InterPro" id="IPR006634">
    <property type="entry name" value="TLC-dom"/>
</dbReference>
<feature type="transmembrane region" description="Helical" evidence="11">
    <location>
        <begin position="129"/>
        <end position="151"/>
    </location>
</feature>
<evidence type="ECO:0000256" key="6">
    <source>
        <dbReference type="ARBA" id="ARBA00022989"/>
    </source>
</evidence>
<evidence type="ECO:0000256" key="11">
    <source>
        <dbReference type="SAM" id="Phobius"/>
    </source>
</evidence>